<sequence length="169" mass="20382">MESIVKFFSRYYNFVKTFKKYYKNFEKVEIFDKIFEKYKDQIQAFLKKYNLEKRFIQAIDNDVPTDIIFIFVELIINALRDNDLRKFLLEMWITSVQHFEELIPNIAIPILDLEFYYEIKSLIEEAASVDAESVIKVLLSYFRIISEKPTTLDINSSLLVNKEKKWLYL</sequence>
<evidence type="ECO:0000313" key="1">
    <source>
        <dbReference type="EMBL" id="GAH34909.1"/>
    </source>
</evidence>
<name>X1FZY7_9ZZZZ</name>
<reference evidence="1" key="1">
    <citation type="journal article" date="2014" name="Front. Microbiol.">
        <title>High frequency of phylogenetically diverse reductive dehalogenase-homologous genes in deep subseafloor sedimentary metagenomes.</title>
        <authorList>
            <person name="Kawai M."/>
            <person name="Futagami T."/>
            <person name="Toyoda A."/>
            <person name="Takaki Y."/>
            <person name="Nishi S."/>
            <person name="Hori S."/>
            <person name="Arai W."/>
            <person name="Tsubouchi T."/>
            <person name="Morono Y."/>
            <person name="Uchiyama I."/>
            <person name="Ito T."/>
            <person name="Fujiyama A."/>
            <person name="Inagaki F."/>
            <person name="Takami H."/>
        </authorList>
    </citation>
    <scope>NUCLEOTIDE SEQUENCE</scope>
    <source>
        <strain evidence="1">Expedition CK06-06</strain>
    </source>
</reference>
<comment type="caution">
    <text evidence="1">The sequence shown here is derived from an EMBL/GenBank/DDBJ whole genome shotgun (WGS) entry which is preliminary data.</text>
</comment>
<gene>
    <name evidence="1" type="ORF">S03H2_13086</name>
</gene>
<dbReference type="EMBL" id="BARU01006648">
    <property type="protein sequence ID" value="GAH34909.1"/>
    <property type="molecule type" value="Genomic_DNA"/>
</dbReference>
<protein>
    <submittedName>
        <fullName evidence="1">Uncharacterized protein</fullName>
    </submittedName>
</protein>
<organism evidence="1">
    <name type="scientific">marine sediment metagenome</name>
    <dbReference type="NCBI Taxonomy" id="412755"/>
    <lineage>
        <taxon>unclassified sequences</taxon>
        <taxon>metagenomes</taxon>
        <taxon>ecological metagenomes</taxon>
    </lineage>
</organism>
<proteinExistence type="predicted"/>
<accession>X1FZY7</accession>
<dbReference type="AlphaFoldDB" id="X1FZY7"/>